<keyword evidence="2" id="KW-0548">Nucleotidyltransferase</keyword>
<dbReference type="PANTHER" id="PTHR43777">
    <property type="entry name" value="MOLYBDENUM COFACTOR CYTIDYLYLTRANSFERASE"/>
    <property type="match status" value="1"/>
</dbReference>
<evidence type="ECO:0000313" key="3">
    <source>
        <dbReference type="Proteomes" id="UP000029643"/>
    </source>
</evidence>
<dbReference type="Proteomes" id="UP000029643">
    <property type="component" value="Unassembled WGS sequence"/>
</dbReference>
<dbReference type="RefSeq" id="WP_042494827.1">
    <property type="nucleotide sequence ID" value="NZ_BBNU01000001.1"/>
</dbReference>
<evidence type="ECO:0000259" key="1">
    <source>
        <dbReference type="Pfam" id="PF12804"/>
    </source>
</evidence>
<organism evidence="2 3">
    <name type="scientific">Algibacter lectus</name>
    <dbReference type="NCBI Taxonomy" id="221126"/>
    <lineage>
        <taxon>Bacteria</taxon>
        <taxon>Pseudomonadati</taxon>
        <taxon>Bacteroidota</taxon>
        <taxon>Flavobacteriia</taxon>
        <taxon>Flavobacteriales</taxon>
        <taxon>Flavobacteriaceae</taxon>
        <taxon>Algibacter</taxon>
    </lineage>
</organism>
<gene>
    <name evidence="2" type="ORF">JCM19274_5080</name>
</gene>
<name>A0A090X490_9FLAO</name>
<protein>
    <submittedName>
        <fullName evidence="2">CTP:molybdopterin cytidylyltransferase</fullName>
    </submittedName>
</protein>
<accession>A0A090X490</accession>
<dbReference type="PANTHER" id="PTHR43777:SF1">
    <property type="entry name" value="MOLYBDENUM COFACTOR CYTIDYLYLTRANSFERASE"/>
    <property type="match status" value="1"/>
</dbReference>
<dbReference type="AlphaFoldDB" id="A0A090X490"/>
<dbReference type="STRING" id="221126.SAMN04489722_102452"/>
<feature type="domain" description="MobA-like NTP transferase" evidence="1">
    <location>
        <begin position="11"/>
        <end position="174"/>
    </location>
</feature>
<dbReference type="EMBL" id="BBNU01000001">
    <property type="protein sequence ID" value="GAL77367.1"/>
    <property type="molecule type" value="Genomic_DNA"/>
</dbReference>
<evidence type="ECO:0000313" key="2">
    <source>
        <dbReference type="EMBL" id="GAL77367.1"/>
    </source>
</evidence>
<sequence length="206" mass="23331">MKKENQNIVTVVLAAGASTRMRSPKQLLNWGGNSTLLEHTLNTVLELNSLEVVVVLGANFEIIQSEIYKYPVTVLNNTSWKVGLGKSIAVAVEYIQKLNYKVDGVMIVLADQPLIDSRFLGELYNAFNPNNNQIITTSYKNGKRGVPVIFDKYYFEELMLLNDDDGAKTLLKTYANSVNSLKPQFENLDIDSKEDYNYLHKEIFKK</sequence>
<reference evidence="2 3" key="1">
    <citation type="journal article" date="2014" name="Genome Announc.">
        <title>Draft Genome Sequences of Marine Flavobacterium Algibacter lectus Strains SS8 and NR4.</title>
        <authorList>
            <person name="Takatani N."/>
            <person name="Nakanishi M."/>
            <person name="Meirelles P."/>
            <person name="Mino S."/>
            <person name="Suda W."/>
            <person name="Oshima K."/>
            <person name="Hattori M."/>
            <person name="Ohkuma M."/>
            <person name="Hosokawa M."/>
            <person name="Miyashita K."/>
            <person name="Thompson F.L."/>
            <person name="Niwa A."/>
            <person name="Sawabe T."/>
            <person name="Sawabe T."/>
        </authorList>
    </citation>
    <scope>NUCLEOTIDE SEQUENCE [LARGE SCALE GENOMIC DNA]</scope>
    <source>
        <strain evidence="3">JCM19274</strain>
    </source>
</reference>
<dbReference type="Gene3D" id="3.90.550.10">
    <property type="entry name" value="Spore Coat Polysaccharide Biosynthesis Protein SpsA, Chain A"/>
    <property type="match status" value="1"/>
</dbReference>
<comment type="caution">
    <text evidence="2">The sequence shown here is derived from an EMBL/GenBank/DDBJ whole genome shotgun (WGS) entry which is preliminary data.</text>
</comment>
<dbReference type="InterPro" id="IPR025877">
    <property type="entry name" value="MobA-like_NTP_Trfase"/>
</dbReference>
<dbReference type="InterPro" id="IPR029044">
    <property type="entry name" value="Nucleotide-diphossugar_trans"/>
</dbReference>
<dbReference type="SUPFAM" id="SSF53448">
    <property type="entry name" value="Nucleotide-diphospho-sugar transferases"/>
    <property type="match status" value="1"/>
</dbReference>
<dbReference type="CDD" id="cd04182">
    <property type="entry name" value="GT_2_like_f"/>
    <property type="match status" value="1"/>
</dbReference>
<proteinExistence type="predicted"/>
<dbReference type="GO" id="GO:0016779">
    <property type="term" value="F:nucleotidyltransferase activity"/>
    <property type="evidence" value="ECO:0007669"/>
    <property type="project" value="UniProtKB-KW"/>
</dbReference>
<dbReference type="Pfam" id="PF12804">
    <property type="entry name" value="NTP_transf_3"/>
    <property type="match status" value="1"/>
</dbReference>
<keyword evidence="2" id="KW-0808">Transferase</keyword>